<protein>
    <submittedName>
        <fullName evidence="1">Uncharacterized protein</fullName>
    </submittedName>
</protein>
<name>A0A0A9C6M1_ARUDO</name>
<evidence type="ECO:0000313" key="1">
    <source>
        <dbReference type="EMBL" id="JAD67142.1"/>
    </source>
</evidence>
<proteinExistence type="predicted"/>
<dbReference type="AlphaFoldDB" id="A0A0A9C6M1"/>
<reference evidence="1" key="1">
    <citation type="submission" date="2014-09" db="EMBL/GenBank/DDBJ databases">
        <authorList>
            <person name="Magalhaes I.L.F."/>
            <person name="Oliveira U."/>
            <person name="Santos F.R."/>
            <person name="Vidigal T.H.D.A."/>
            <person name="Brescovit A.D."/>
            <person name="Santos A.J."/>
        </authorList>
    </citation>
    <scope>NUCLEOTIDE SEQUENCE</scope>
    <source>
        <tissue evidence="1">Shoot tissue taken approximately 20 cm above the soil surface</tissue>
    </source>
</reference>
<reference evidence="1" key="2">
    <citation type="journal article" date="2015" name="Data Brief">
        <title>Shoot transcriptome of the giant reed, Arundo donax.</title>
        <authorList>
            <person name="Barrero R.A."/>
            <person name="Guerrero F.D."/>
            <person name="Moolhuijzen P."/>
            <person name="Goolsby J.A."/>
            <person name="Tidwell J."/>
            <person name="Bellgard S.E."/>
            <person name="Bellgard M.I."/>
        </authorList>
    </citation>
    <scope>NUCLEOTIDE SEQUENCE</scope>
    <source>
        <tissue evidence="1">Shoot tissue taken approximately 20 cm above the soil surface</tissue>
    </source>
</reference>
<accession>A0A0A9C6M1</accession>
<organism evidence="1">
    <name type="scientific">Arundo donax</name>
    <name type="common">Giant reed</name>
    <name type="synonym">Donax arundinaceus</name>
    <dbReference type="NCBI Taxonomy" id="35708"/>
    <lineage>
        <taxon>Eukaryota</taxon>
        <taxon>Viridiplantae</taxon>
        <taxon>Streptophyta</taxon>
        <taxon>Embryophyta</taxon>
        <taxon>Tracheophyta</taxon>
        <taxon>Spermatophyta</taxon>
        <taxon>Magnoliopsida</taxon>
        <taxon>Liliopsida</taxon>
        <taxon>Poales</taxon>
        <taxon>Poaceae</taxon>
        <taxon>PACMAD clade</taxon>
        <taxon>Arundinoideae</taxon>
        <taxon>Arundineae</taxon>
        <taxon>Arundo</taxon>
    </lineage>
</organism>
<sequence length="74" mass="8572">MTGMELLDADATVADVNFMLTLYRFKLNVFPIKAYKKSFRSSPKDMDRTFFLSRTIAIGRRRSDAAAMRQKMKT</sequence>
<dbReference type="EMBL" id="GBRH01230753">
    <property type="protein sequence ID" value="JAD67142.1"/>
    <property type="molecule type" value="Transcribed_RNA"/>
</dbReference>